<proteinExistence type="predicted"/>
<evidence type="ECO:0000313" key="2">
    <source>
        <dbReference type="Proteomes" id="UP000295757"/>
    </source>
</evidence>
<dbReference type="EMBL" id="SOCN01000003">
    <property type="protein sequence ID" value="TDV23277.1"/>
    <property type="molecule type" value="Genomic_DNA"/>
</dbReference>
<gene>
    <name evidence="1" type="ORF">BCF59_0623</name>
</gene>
<dbReference type="OrthoDB" id="398924at2"/>
<dbReference type="Proteomes" id="UP000295757">
    <property type="component" value="Unassembled WGS sequence"/>
</dbReference>
<dbReference type="InterPro" id="IPR012340">
    <property type="entry name" value="NA-bd_OB-fold"/>
</dbReference>
<sequence length="125" mass="14581">MKYKNGDIVVAKVHSIGLKYVNLWTKNATKFLILHEEVSDFKGKKIYDIFKIGDIVNFVCLSFNEEKNEGYGSYKLNHHRELKTKFSYKLKETPNGFNNLINFFNGEINDCQKECCIDNKTVCQK</sequence>
<keyword evidence="2" id="KW-1185">Reference proteome</keyword>
<dbReference type="AlphaFoldDB" id="A0A4R7UC24"/>
<keyword evidence="1" id="KW-0689">Ribosomal protein</keyword>
<reference evidence="1 2" key="1">
    <citation type="submission" date="2019-03" db="EMBL/GenBank/DDBJ databases">
        <title>Genomic Encyclopedia of Archaeal and Bacterial Type Strains, Phase II (KMG-II): from individual species to whole genera.</title>
        <authorList>
            <person name="Goeker M."/>
        </authorList>
    </citation>
    <scope>NUCLEOTIDE SEQUENCE [LARGE SCALE GENOMIC DNA]</scope>
    <source>
        <strain evidence="1 2">ATCC 35214</strain>
    </source>
</reference>
<keyword evidence="1" id="KW-0687">Ribonucleoprotein</keyword>
<dbReference type="GO" id="GO:0005840">
    <property type="term" value="C:ribosome"/>
    <property type="evidence" value="ECO:0007669"/>
    <property type="project" value="UniProtKB-KW"/>
</dbReference>
<dbReference type="RefSeq" id="WP_134111115.1">
    <property type="nucleotide sequence ID" value="NZ_SOCN01000003.1"/>
</dbReference>
<evidence type="ECO:0000313" key="1">
    <source>
        <dbReference type="EMBL" id="TDV23277.1"/>
    </source>
</evidence>
<accession>A0A4R7UC24</accession>
<comment type="caution">
    <text evidence="1">The sequence shown here is derived from an EMBL/GenBank/DDBJ whole genome shotgun (WGS) entry which is preliminary data.</text>
</comment>
<name>A0A4R7UC24_9BACT</name>
<organism evidence="1 2">
    <name type="scientific">Mycoplasmopsis mustelae</name>
    <dbReference type="NCBI Taxonomy" id="171289"/>
    <lineage>
        <taxon>Bacteria</taxon>
        <taxon>Bacillati</taxon>
        <taxon>Mycoplasmatota</taxon>
        <taxon>Mycoplasmoidales</taxon>
        <taxon>Metamycoplasmataceae</taxon>
        <taxon>Mycoplasmopsis</taxon>
    </lineage>
</organism>
<dbReference type="SUPFAM" id="SSF50249">
    <property type="entry name" value="Nucleic acid-binding proteins"/>
    <property type="match status" value="1"/>
</dbReference>
<protein>
    <submittedName>
        <fullName evidence="1">Small subunit ribosomal protein S1</fullName>
    </submittedName>
</protein>